<comment type="caution">
    <text evidence="1">The sequence shown here is derived from an EMBL/GenBank/DDBJ whole genome shotgun (WGS) entry which is preliminary data.</text>
</comment>
<protein>
    <submittedName>
        <fullName evidence="1">Uncharacterized protein</fullName>
    </submittedName>
</protein>
<gene>
    <name evidence="1" type="ORF">ACFS25_27475</name>
</gene>
<reference evidence="2" key="1">
    <citation type="journal article" date="2019" name="Int. J. Syst. Evol. Microbiol.">
        <title>The Global Catalogue of Microorganisms (GCM) 10K type strain sequencing project: providing services to taxonomists for standard genome sequencing and annotation.</title>
        <authorList>
            <consortium name="The Broad Institute Genomics Platform"/>
            <consortium name="The Broad Institute Genome Sequencing Center for Infectious Disease"/>
            <person name="Wu L."/>
            <person name="Ma J."/>
        </authorList>
    </citation>
    <scope>NUCLEOTIDE SEQUENCE [LARGE SCALE GENOMIC DNA]</scope>
    <source>
        <strain evidence="2">KCTC 52490</strain>
    </source>
</reference>
<dbReference type="EMBL" id="JBHUOM010000035">
    <property type="protein sequence ID" value="MFD2937544.1"/>
    <property type="molecule type" value="Genomic_DNA"/>
</dbReference>
<name>A0ABW6ASF8_9BACT</name>
<dbReference type="Proteomes" id="UP001597512">
    <property type="component" value="Unassembled WGS sequence"/>
</dbReference>
<evidence type="ECO:0000313" key="1">
    <source>
        <dbReference type="EMBL" id="MFD2937544.1"/>
    </source>
</evidence>
<accession>A0ABW6ASF8</accession>
<sequence>MARLTSMFALLGCSLTAKNQVVRGPMAISYGLERDYRLNLFTNNNNGKLIGSHTTSYVNLNDQGKRVVVTTSAGKKAPIWQARFLTDAPRTAMLASSNSVAG</sequence>
<keyword evidence="2" id="KW-1185">Reference proteome</keyword>
<organism evidence="1 2">
    <name type="scientific">Spirosoma flavum</name>
    <dbReference type="NCBI Taxonomy" id="2048557"/>
    <lineage>
        <taxon>Bacteria</taxon>
        <taxon>Pseudomonadati</taxon>
        <taxon>Bacteroidota</taxon>
        <taxon>Cytophagia</taxon>
        <taxon>Cytophagales</taxon>
        <taxon>Cytophagaceae</taxon>
        <taxon>Spirosoma</taxon>
    </lineage>
</organism>
<proteinExistence type="predicted"/>
<evidence type="ECO:0000313" key="2">
    <source>
        <dbReference type="Proteomes" id="UP001597512"/>
    </source>
</evidence>
<dbReference type="RefSeq" id="WP_381507730.1">
    <property type="nucleotide sequence ID" value="NZ_JBHUOM010000035.1"/>
</dbReference>